<dbReference type="SUPFAM" id="SSF50447">
    <property type="entry name" value="Translation proteins"/>
    <property type="match status" value="1"/>
</dbReference>
<protein>
    <recommendedName>
        <fullName evidence="5">Ribosome maturation factor RimM</fullName>
    </recommendedName>
</protein>
<comment type="caution">
    <text evidence="8">The sequence shown here is derived from an EMBL/GenBank/DDBJ whole genome shotgun (WGS) entry which is preliminary data.</text>
</comment>
<comment type="subcellular location">
    <subcellularLocation>
        <location evidence="5">Cytoplasm</location>
    </subcellularLocation>
</comment>
<dbReference type="Gene3D" id="2.40.30.60">
    <property type="entry name" value="RimM"/>
    <property type="match status" value="1"/>
</dbReference>
<name>A0ABU9B864_9BURK</name>
<gene>
    <name evidence="5 8" type="primary">rimM</name>
    <name evidence="8" type="ORF">AACH11_07355</name>
</gene>
<reference evidence="8 9" key="1">
    <citation type="submission" date="2024-04" db="EMBL/GenBank/DDBJ databases">
        <title>Novel species of the genus Ideonella isolated from streams.</title>
        <authorList>
            <person name="Lu H."/>
        </authorList>
    </citation>
    <scope>NUCLEOTIDE SEQUENCE [LARGE SCALE GENOMIC DNA]</scope>
    <source>
        <strain evidence="8 9">BYS139W</strain>
    </source>
</reference>
<evidence type="ECO:0000256" key="2">
    <source>
        <dbReference type="ARBA" id="ARBA00022517"/>
    </source>
</evidence>
<sequence length="206" mass="22248">MSMSGLPTTAMSGMDDPPFPEDAIEVGRIIGAWGIQGWIRVQPFSADPKALFSSRRWFLRPSESPRPAAPGVAAPLPGLLRITHSKQQGDGVVAAAQEIPDRNAAEAMKGLRVFIARSSFPTPASGEYYWVDLVGLQVVNREGEALGEVIDLLDTGAHSVLRLRRPDAPEGASPSESERLIPFVGAYIDDVDLAARRIVADWGLDY</sequence>
<dbReference type="InterPro" id="IPR002676">
    <property type="entry name" value="RimM_N"/>
</dbReference>
<evidence type="ECO:0000256" key="1">
    <source>
        <dbReference type="ARBA" id="ARBA00022490"/>
    </source>
</evidence>
<evidence type="ECO:0000313" key="8">
    <source>
        <dbReference type="EMBL" id="MEK8025773.1"/>
    </source>
</evidence>
<comment type="function">
    <text evidence="5">An accessory protein needed during the final step in the assembly of 30S ribosomal subunit, possibly for assembly of the head region. Essential for efficient processing of 16S rRNA. May be needed both before and after RbfA during the maturation of 16S rRNA. It has affinity for free ribosomal 30S subunits but not for 70S ribosomes.</text>
</comment>
<feature type="domain" description="RimM N-terminal" evidence="6">
    <location>
        <begin position="26"/>
        <end position="118"/>
    </location>
</feature>
<feature type="domain" description="Ribosome maturation factor RimM PRC barrel" evidence="7">
    <location>
        <begin position="130"/>
        <end position="202"/>
    </location>
</feature>
<keyword evidence="3 5" id="KW-0698">rRNA processing</keyword>
<evidence type="ECO:0000259" key="7">
    <source>
        <dbReference type="Pfam" id="PF24986"/>
    </source>
</evidence>
<organism evidence="8 9">
    <name type="scientific">Pseudaquabacterium rugosum</name>
    <dbReference type="NCBI Taxonomy" id="2984194"/>
    <lineage>
        <taxon>Bacteria</taxon>
        <taxon>Pseudomonadati</taxon>
        <taxon>Pseudomonadota</taxon>
        <taxon>Betaproteobacteria</taxon>
        <taxon>Burkholderiales</taxon>
        <taxon>Sphaerotilaceae</taxon>
        <taxon>Pseudaquabacterium</taxon>
    </lineage>
</organism>
<dbReference type="InterPro" id="IPR011961">
    <property type="entry name" value="RimM"/>
</dbReference>
<dbReference type="Pfam" id="PF24986">
    <property type="entry name" value="PRC_RimM"/>
    <property type="match status" value="1"/>
</dbReference>
<comment type="domain">
    <text evidence="5">The PRC barrel domain binds ribosomal protein uS19.</text>
</comment>
<comment type="similarity">
    <text evidence="5">Belongs to the RimM family.</text>
</comment>
<dbReference type="InterPro" id="IPR056792">
    <property type="entry name" value="PRC_RimM"/>
</dbReference>
<dbReference type="EMBL" id="JBBUTF010000005">
    <property type="protein sequence ID" value="MEK8025773.1"/>
    <property type="molecule type" value="Genomic_DNA"/>
</dbReference>
<evidence type="ECO:0000256" key="5">
    <source>
        <dbReference type="HAMAP-Rule" id="MF_00014"/>
    </source>
</evidence>
<accession>A0ABU9B864</accession>
<keyword evidence="1 5" id="KW-0963">Cytoplasm</keyword>
<dbReference type="InterPro" id="IPR036976">
    <property type="entry name" value="RimM_N_sf"/>
</dbReference>
<dbReference type="NCBIfam" id="TIGR02273">
    <property type="entry name" value="16S_RimM"/>
    <property type="match status" value="1"/>
</dbReference>
<evidence type="ECO:0000259" key="6">
    <source>
        <dbReference type="Pfam" id="PF01782"/>
    </source>
</evidence>
<dbReference type="HAMAP" id="MF_00014">
    <property type="entry name" value="Ribosome_mat_RimM"/>
    <property type="match status" value="1"/>
</dbReference>
<dbReference type="SUPFAM" id="SSF50346">
    <property type="entry name" value="PRC-barrel domain"/>
    <property type="match status" value="1"/>
</dbReference>
<dbReference type="Proteomes" id="UP001368500">
    <property type="component" value="Unassembled WGS sequence"/>
</dbReference>
<evidence type="ECO:0000256" key="3">
    <source>
        <dbReference type="ARBA" id="ARBA00022552"/>
    </source>
</evidence>
<keyword evidence="2 5" id="KW-0690">Ribosome biogenesis</keyword>
<dbReference type="Pfam" id="PF01782">
    <property type="entry name" value="RimM"/>
    <property type="match status" value="1"/>
</dbReference>
<proteinExistence type="inferred from homology"/>
<evidence type="ECO:0000256" key="4">
    <source>
        <dbReference type="ARBA" id="ARBA00023186"/>
    </source>
</evidence>
<evidence type="ECO:0000313" key="9">
    <source>
        <dbReference type="Proteomes" id="UP001368500"/>
    </source>
</evidence>
<keyword evidence="4 5" id="KW-0143">Chaperone</keyword>
<dbReference type="PANTHER" id="PTHR33692:SF1">
    <property type="entry name" value="RIBOSOME MATURATION FACTOR RIMM"/>
    <property type="match status" value="1"/>
</dbReference>
<keyword evidence="9" id="KW-1185">Reference proteome</keyword>
<dbReference type="PANTHER" id="PTHR33692">
    <property type="entry name" value="RIBOSOME MATURATION FACTOR RIMM"/>
    <property type="match status" value="1"/>
</dbReference>
<dbReference type="InterPro" id="IPR009000">
    <property type="entry name" value="Transl_B-barrel_sf"/>
</dbReference>
<dbReference type="Gene3D" id="2.30.30.240">
    <property type="entry name" value="PRC-barrel domain"/>
    <property type="match status" value="1"/>
</dbReference>
<dbReference type="InterPro" id="IPR011033">
    <property type="entry name" value="PRC_barrel-like_sf"/>
</dbReference>
<comment type="subunit">
    <text evidence="5">Binds ribosomal protein uS19.</text>
</comment>